<reference evidence="2 3" key="1">
    <citation type="journal article" date="2021" name="Int. J. Syst. Evol. Microbiol.">
        <title>Salipiger mangrovisoli sp. nov., isolated from mangrove soil and the proposal for the reclassification of Paraphaeobacter pallidus as Salipiger pallidus comb. nov.</title>
        <authorList>
            <person name="Du J."/>
            <person name="Liu Y."/>
            <person name="Pei T."/>
            <person name="Deng M.R."/>
            <person name="Zhu H."/>
        </authorList>
    </citation>
    <scope>NUCLEOTIDE SEQUENCE [LARGE SCALE GENOMIC DNA]</scope>
    <source>
        <strain evidence="2 3">6D45A</strain>
    </source>
</reference>
<proteinExistence type="predicted"/>
<dbReference type="Proteomes" id="UP000607796">
    <property type="component" value="Unassembled WGS sequence"/>
</dbReference>
<evidence type="ECO:0000313" key="2">
    <source>
        <dbReference type="EMBL" id="MBE9640432.1"/>
    </source>
</evidence>
<dbReference type="RefSeq" id="WP_194137702.1">
    <property type="nucleotide sequence ID" value="NZ_JADFFK010000033.1"/>
</dbReference>
<protein>
    <submittedName>
        <fullName evidence="2">Uncharacterized protein</fullName>
    </submittedName>
</protein>
<comment type="caution">
    <text evidence="2">The sequence shown here is derived from an EMBL/GenBank/DDBJ whole genome shotgun (WGS) entry which is preliminary data.</text>
</comment>
<feature type="transmembrane region" description="Helical" evidence="1">
    <location>
        <begin position="27"/>
        <end position="51"/>
    </location>
</feature>
<gene>
    <name evidence="2" type="ORF">IQ782_26615</name>
</gene>
<keyword evidence="1" id="KW-0812">Transmembrane</keyword>
<evidence type="ECO:0000256" key="1">
    <source>
        <dbReference type="SAM" id="Phobius"/>
    </source>
</evidence>
<keyword evidence="3" id="KW-1185">Reference proteome</keyword>
<evidence type="ECO:0000313" key="3">
    <source>
        <dbReference type="Proteomes" id="UP000607796"/>
    </source>
</evidence>
<keyword evidence="1" id="KW-1133">Transmembrane helix</keyword>
<organism evidence="2 3">
    <name type="scientific">Salipiger mangrovisoli</name>
    <dbReference type="NCBI Taxonomy" id="2865933"/>
    <lineage>
        <taxon>Bacteria</taxon>
        <taxon>Pseudomonadati</taxon>
        <taxon>Pseudomonadota</taxon>
        <taxon>Alphaproteobacteria</taxon>
        <taxon>Rhodobacterales</taxon>
        <taxon>Roseobacteraceae</taxon>
        <taxon>Salipiger</taxon>
    </lineage>
</organism>
<keyword evidence="1" id="KW-0472">Membrane</keyword>
<accession>A0ABR9XAD5</accession>
<name>A0ABR9XAD5_9RHOB</name>
<dbReference type="EMBL" id="JADFFK010000033">
    <property type="protein sequence ID" value="MBE9640432.1"/>
    <property type="molecule type" value="Genomic_DNA"/>
</dbReference>
<sequence length="88" mass="9534">MGFAIVTVFGIFTYASAFVLWKLNLSGIIILIFLLVAPALMVIGLFVAFLLPTRFPHPHSLDLEQSEDTRAVAGMTGDKAQAPEKNGN</sequence>